<evidence type="ECO:0000259" key="1">
    <source>
        <dbReference type="Pfam" id="PF00078"/>
    </source>
</evidence>
<proteinExistence type="predicted"/>
<dbReference type="Proteomes" id="UP000325315">
    <property type="component" value="Unassembled WGS sequence"/>
</dbReference>
<protein>
    <submittedName>
        <fullName evidence="2">Retrotransposon gag protein</fullName>
    </submittedName>
</protein>
<dbReference type="PANTHER" id="PTHR24559">
    <property type="entry name" value="TRANSPOSON TY3-I GAG-POL POLYPROTEIN"/>
    <property type="match status" value="1"/>
</dbReference>
<sequence length="207" mass="23409">MVPFVIKPPKLELKPLPEHLKYRYLGEQNTLPVIIFVGLDANQKEALLNVLKMHKKAIGWMVANIKGINPAFCQHKIRLEEGKKLVVDAQCRLNPSMKELVSPTQCVPNKRGLTVVENDKNEFIPTRIVTGKDYYCFIDGYSGYHQIPIHLNDQEKNILTGPFGTYAFKVMSFGLCNTPATSMICMTAIFTDMLEQGLDVFIDDFSV</sequence>
<dbReference type="InterPro" id="IPR043128">
    <property type="entry name" value="Rev_trsase/Diguanyl_cyclase"/>
</dbReference>
<feature type="domain" description="Reverse transcriptase" evidence="1">
    <location>
        <begin position="127"/>
        <end position="205"/>
    </location>
</feature>
<dbReference type="AlphaFoldDB" id="A0A5B6UXJ2"/>
<dbReference type="Pfam" id="PF00078">
    <property type="entry name" value="RVT_1"/>
    <property type="match status" value="1"/>
</dbReference>
<reference evidence="3" key="1">
    <citation type="journal article" date="2019" name="Plant Biotechnol. J.">
        <title>Genome sequencing of the Australian wild diploid species Gossypium australe highlights disease resistance and delayed gland morphogenesis.</title>
        <authorList>
            <person name="Cai Y."/>
            <person name="Cai X."/>
            <person name="Wang Q."/>
            <person name="Wang P."/>
            <person name="Zhang Y."/>
            <person name="Cai C."/>
            <person name="Xu Y."/>
            <person name="Wang K."/>
            <person name="Zhou Z."/>
            <person name="Wang C."/>
            <person name="Geng S."/>
            <person name="Li B."/>
            <person name="Dong Q."/>
            <person name="Hou Y."/>
            <person name="Wang H."/>
            <person name="Ai P."/>
            <person name="Liu Z."/>
            <person name="Yi F."/>
            <person name="Sun M."/>
            <person name="An G."/>
            <person name="Cheng J."/>
            <person name="Zhang Y."/>
            <person name="Shi Q."/>
            <person name="Xie Y."/>
            <person name="Shi X."/>
            <person name="Chang Y."/>
            <person name="Huang F."/>
            <person name="Chen Y."/>
            <person name="Hong S."/>
            <person name="Mi L."/>
            <person name="Sun Q."/>
            <person name="Zhang L."/>
            <person name="Zhou B."/>
            <person name="Peng R."/>
            <person name="Zhang X."/>
            <person name="Liu F."/>
        </authorList>
    </citation>
    <scope>NUCLEOTIDE SEQUENCE [LARGE SCALE GENOMIC DNA]</scope>
    <source>
        <strain evidence="3">cv. PA1801</strain>
    </source>
</reference>
<comment type="caution">
    <text evidence="2">The sequence shown here is derived from an EMBL/GenBank/DDBJ whole genome shotgun (WGS) entry which is preliminary data.</text>
</comment>
<dbReference type="SUPFAM" id="SSF56672">
    <property type="entry name" value="DNA/RNA polymerases"/>
    <property type="match status" value="1"/>
</dbReference>
<dbReference type="InterPro" id="IPR043502">
    <property type="entry name" value="DNA/RNA_pol_sf"/>
</dbReference>
<evidence type="ECO:0000313" key="3">
    <source>
        <dbReference type="Proteomes" id="UP000325315"/>
    </source>
</evidence>
<dbReference type="InterPro" id="IPR000477">
    <property type="entry name" value="RT_dom"/>
</dbReference>
<dbReference type="InterPro" id="IPR053134">
    <property type="entry name" value="RNA-dir_DNA_polymerase"/>
</dbReference>
<accession>A0A5B6UXJ2</accession>
<keyword evidence="3" id="KW-1185">Reference proteome</keyword>
<name>A0A5B6UXJ2_9ROSI</name>
<dbReference type="Gene3D" id="3.30.70.270">
    <property type="match status" value="1"/>
</dbReference>
<dbReference type="PANTHER" id="PTHR24559:SF458">
    <property type="entry name" value="NUCLEOTIDYLTRANSFERASE, RIBONUCLEASE H"/>
    <property type="match status" value="1"/>
</dbReference>
<gene>
    <name evidence="2" type="ORF">EPI10_028592</name>
</gene>
<dbReference type="EMBL" id="SMMG02000009">
    <property type="protein sequence ID" value="KAA3462068.1"/>
    <property type="molecule type" value="Genomic_DNA"/>
</dbReference>
<evidence type="ECO:0000313" key="2">
    <source>
        <dbReference type="EMBL" id="KAA3462068.1"/>
    </source>
</evidence>
<dbReference type="Gene3D" id="3.10.10.10">
    <property type="entry name" value="HIV Type 1 Reverse Transcriptase, subunit A, domain 1"/>
    <property type="match status" value="1"/>
</dbReference>
<organism evidence="2 3">
    <name type="scientific">Gossypium australe</name>
    <dbReference type="NCBI Taxonomy" id="47621"/>
    <lineage>
        <taxon>Eukaryota</taxon>
        <taxon>Viridiplantae</taxon>
        <taxon>Streptophyta</taxon>
        <taxon>Embryophyta</taxon>
        <taxon>Tracheophyta</taxon>
        <taxon>Spermatophyta</taxon>
        <taxon>Magnoliopsida</taxon>
        <taxon>eudicotyledons</taxon>
        <taxon>Gunneridae</taxon>
        <taxon>Pentapetalae</taxon>
        <taxon>rosids</taxon>
        <taxon>malvids</taxon>
        <taxon>Malvales</taxon>
        <taxon>Malvaceae</taxon>
        <taxon>Malvoideae</taxon>
        <taxon>Gossypium</taxon>
    </lineage>
</organism>
<dbReference type="OrthoDB" id="1001379at2759"/>